<feature type="compositionally biased region" description="Low complexity" evidence="1">
    <location>
        <begin position="134"/>
        <end position="155"/>
    </location>
</feature>
<accession>A0A2Z2HWD3</accession>
<feature type="transmembrane region" description="Helical" evidence="2">
    <location>
        <begin position="103"/>
        <end position="121"/>
    </location>
</feature>
<protein>
    <submittedName>
        <fullName evidence="3">Uncharacterized protein</fullName>
    </submittedName>
</protein>
<name>A0A2Z2HWD3_9EURY</name>
<evidence type="ECO:0000256" key="2">
    <source>
        <dbReference type="SAM" id="Phobius"/>
    </source>
</evidence>
<feature type="transmembrane region" description="Helical" evidence="2">
    <location>
        <begin position="37"/>
        <end position="60"/>
    </location>
</feature>
<sequence length="181" mass="19048">MTVQSSGYATEVGLERATTLFWTPTVDSWLSPTAAPVLVTVILLAAVGTTVLFLAGVVGYRRRRTVRHGTIAVVLGLLVVRSIVGLGTVFGVVPMVVHHLVEHGIDVVIAGLLLYVLYTHGSTSSSRRPERSSSPKSSATAETSATSATTPSTAARSRRDQEPTSRLNAESSTRSGSSGEE</sequence>
<evidence type="ECO:0000313" key="3">
    <source>
        <dbReference type="EMBL" id="ARS89897.1"/>
    </source>
</evidence>
<proteinExistence type="predicted"/>
<evidence type="ECO:0000313" key="4">
    <source>
        <dbReference type="Proteomes" id="UP000250088"/>
    </source>
</evidence>
<gene>
    <name evidence="3" type="ORF">B1756_09225</name>
</gene>
<dbReference type="EMBL" id="CP019893">
    <property type="protein sequence ID" value="ARS89897.1"/>
    <property type="molecule type" value="Genomic_DNA"/>
</dbReference>
<dbReference type="KEGG" id="naj:B1756_09225"/>
<feature type="transmembrane region" description="Helical" evidence="2">
    <location>
        <begin position="72"/>
        <end position="97"/>
    </location>
</feature>
<evidence type="ECO:0000256" key="1">
    <source>
        <dbReference type="SAM" id="MobiDB-lite"/>
    </source>
</evidence>
<keyword evidence="2" id="KW-1133">Transmembrane helix</keyword>
<dbReference type="Pfam" id="PF24283">
    <property type="entry name" value="DUF7471"/>
    <property type="match status" value="1"/>
</dbReference>
<dbReference type="AlphaFoldDB" id="A0A2Z2HWD3"/>
<feature type="region of interest" description="Disordered" evidence="1">
    <location>
        <begin position="123"/>
        <end position="181"/>
    </location>
</feature>
<reference evidence="4" key="1">
    <citation type="submission" date="2017-02" db="EMBL/GenBank/DDBJ databases">
        <title>Natronthermophilus aegyptiacus gen. nov.,sp. nov., an aerobic, extremely halophilic alkalithermophilic archaeon isolated from the athalassohaline Wadi An Natrun, Egypt.</title>
        <authorList>
            <person name="Zhao B."/>
        </authorList>
    </citation>
    <scope>NUCLEOTIDE SEQUENCE [LARGE SCALE GENOMIC DNA]</scope>
    <source>
        <strain evidence="4">JW/NM-HA 15</strain>
    </source>
</reference>
<keyword evidence="2" id="KW-0812">Transmembrane</keyword>
<feature type="compositionally biased region" description="Low complexity" evidence="1">
    <location>
        <begin position="170"/>
        <end position="181"/>
    </location>
</feature>
<keyword evidence="2" id="KW-0472">Membrane</keyword>
<keyword evidence="4" id="KW-1185">Reference proteome</keyword>
<dbReference type="Proteomes" id="UP000250088">
    <property type="component" value="Chromosome"/>
</dbReference>
<organism evidence="3 4">
    <name type="scientific">Natrarchaeobaculum aegyptiacum</name>
    <dbReference type="NCBI Taxonomy" id="745377"/>
    <lineage>
        <taxon>Archaea</taxon>
        <taxon>Methanobacteriati</taxon>
        <taxon>Methanobacteriota</taxon>
        <taxon>Stenosarchaea group</taxon>
        <taxon>Halobacteria</taxon>
        <taxon>Halobacteriales</taxon>
        <taxon>Natrialbaceae</taxon>
        <taxon>Natrarchaeobaculum</taxon>
    </lineage>
</organism>
<dbReference type="InterPro" id="IPR055894">
    <property type="entry name" value="DUF7471"/>
</dbReference>